<dbReference type="SUPFAM" id="SSF48726">
    <property type="entry name" value="Immunoglobulin"/>
    <property type="match status" value="1"/>
</dbReference>
<dbReference type="SMART" id="SM00407">
    <property type="entry name" value="IGc1"/>
    <property type="match status" value="1"/>
</dbReference>
<dbReference type="InterPro" id="IPR003597">
    <property type="entry name" value="Ig_C1-set"/>
</dbReference>
<dbReference type="PANTHER" id="PTHR19944">
    <property type="entry name" value="MHC CLASS II-RELATED"/>
    <property type="match status" value="1"/>
</dbReference>
<evidence type="ECO:0000256" key="1">
    <source>
        <dbReference type="ARBA" id="ARBA00023319"/>
    </source>
</evidence>
<dbReference type="InterPro" id="IPR003006">
    <property type="entry name" value="Ig/MHC_CS"/>
</dbReference>
<protein>
    <recommendedName>
        <fullName evidence="3">Ig-like domain-containing protein</fullName>
    </recommendedName>
</protein>
<dbReference type="Pfam" id="PF07654">
    <property type="entry name" value="C1-set"/>
    <property type="match status" value="1"/>
</dbReference>
<sequence>MSSKPLIYTRYEEEAGVGNSLFCLANHFYPPSINFTWTKNGVELMERVSNLRYRHNSDGTFHRISTLSFTPGDEDVYSCSVQHQASPQPLSTSWELKESQYSVCPAAGFFGASLVLCLMGIGSGAFFFTKQPN</sequence>
<proteinExistence type="predicted"/>
<dbReference type="PROSITE" id="PS50835">
    <property type="entry name" value="IG_LIKE"/>
    <property type="match status" value="1"/>
</dbReference>
<dbReference type="PANTHER" id="PTHR19944:SF86">
    <property type="entry name" value="HLA CLASS II HISTOCOMPATIBILITY ANTIGEN, DR ALPHA CHAIN"/>
    <property type="match status" value="1"/>
</dbReference>
<name>A0AAN7Y5N2_ELEMC</name>
<reference evidence="4 5" key="1">
    <citation type="journal article" date="2023" name="Genes (Basel)">
        <title>Chromosome-Level Genome Assembly and Circadian Gene Repertoire of the Patagonia Blennie Eleginops maclovinus-The Closest Ancestral Proxy of Antarctic Cryonotothenioids.</title>
        <authorList>
            <person name="Cheng C.C."/>
            <person name="Rivera-Colon A.G."/>
            <person name="Minhas B.F."/>
            <person name="Wilson L."/>
            <person name="Rayamajhi N."/>
            <person name="Vargas-Chacoff L."/>
            <person name="Catchen J.M."/>
        </authorList>
    </citation>
    <scope>NUCLEOTIDE SEQUENCE [LARGE SCALE GENOMIC DNA]</scope>
    <source>
        <strain evidence="4">JMC-PN-2008</strain>
    </source>
</reference>
<feature type="domain" description="Ig-like" evidence="3">
    <location>
        <begin position="5"/>
        <end position="91"/>
    </location>
</feature>
<dbReference type="Proteomes" id="UP001346869">
    <property type="component" value="Unassembled WGS sequence"/>
</dbReference>
<keyword evidence="1" id="KW-0393">Immunoglobulin domain</keyword>
<keyword evidence="2" id="KW-1133">Transmembrane helix</keyword>
<feature type="transmembrane region" description="Helical" evidence="2">
    <location>
        <begin position="106"/>
        <end position="128"/>
    </location>
</feature>
<evidence type="ECO:0000256" key="2">
    <source>
        <dbReference type="SAM" id="Phobius"/>
    </source>
</evidence>
<evidence type="ECO:0000259" key="3">
    <source>
        <dbReference type="PROSITE" id="PS50835"/>
    </source>
</evidence>
<keyword evidence="2" id="KW-0472">Membrane</keyword>
<dbReference type="AlphaFoldDB" id="A0AAN7Y5N2"/>
<keyword evidence="5" id="KW-1185">Reference proteome</keyword>
<accession>A0AAN7Y5N2</accession>
<evidence type="ECO:0000313" key="5">
    <source>
        <dbReference type="Proteomes" id="UP001346869"/>
    </source>
</evidence>
<dbReference type="InterPro" id="IPR007110">
    <property type="entry name" value="Ig-like_dom"/>
</dbReference>
<organism evidence="4 5">
    <name type="scientific">Eleginops maclovinus</name>
    <name type="common">Patagonian blennie</name>
    <name type="synonym">Eleginus maclovinus</name>
    <dbReference type="NCBI Taxonomy" id="56733"/>
    <lineage>
        <taxon>Eukaryota</taxon>
        <taxon>Metazoa</taxon>
        <taxon>Chordata</taxon>
        <taxon>Craniata</taxon>
        <taxon>Vertebrata</taxon>
        <taxon>Euteleostomi</taxon>
        <taxon>Actinopterygii</taxon>
        <taxon>Neopterygii</taxon>
        <taxon>Teleostei</taxon>
        <taxon>Neoteleostei</taxon>
        <taxon>Acanthomorphata</taxon>
        <taxon>Eupercaria</taxon>
        <taxon>Perciformes</taxon>
        <taxon>Notothenioidei</taxon>
        <taxon>Eleginopidae</taxon>
        <taxon>Eleginops</taxon>
    </lineage>
</organism>
<dbReference type="EMBL" id="JAUZQC010000004">
    <property type="protein sequence ID" value="KAK5871915.1"/>
    <property type="molecule type" value="Genomic_DNA"/>
</dbReference>
<dbReference type="InterPro" id="IPR050160">
    <property type="entry name" value="MHC/Immunoglobulin"/>
</dbReference>
<keyword evidence="2" id="KW-0812">Transmembrane</keyword>
<gene>
    <name evidence="4" type="ORF">PBY51_012655</name>
</gene>
<reference evidence="4 5" key="2">
    <citation type="journal article" date="2023" name="Mol. Biol. Evol.">
        <title>Genomics of Secondarily Temperate Adaptation in the Only Non-Antarctic Icefish.</title>
        <authorList>
            <person name="Rivera-Colon A.G."/>
            <person name="Rayamajhi N."/>
            <person name="Minhas B.F."/>
            <person name="Madrigal G."/>
            <person name="Bilyk K.T."/>
            <person name="Yoon V."/>
            <person name="Hune M."/>
            <person name="Gregory S."/>
            <person name="Cheng C.H.C."/>
            <person name="Catchen J.M."/>
        </authorList>
    </citation>
    <scope>NUCLEOTIDE SEQUENCE [LARGE SCALE GENOMIC DNA]</scope>
    <source>
        <strain evidence="4">JMC-PN-2008</strain>
    </source>
</reference>
<dbReference type="PROSITE" id="PS00290">
    <property type="entry name" value="IG_MHC"/>
    <property type="match status" value="1"/>
</dbReference>
<comment type="caution">
    <text evidence="4">The sequence shown here is derived from an EMBL/GenBank/DDBJ whole genome shotgun (WGS) entry which is preliminary data.</text>
</comment>
<dbReference type="InterPro" id="IPR036179">
    <property type="entry name" value="Ig-like_dom_sf"/>
</dbReference>
<dbReference type="InterPro" id="IPR013783">
    <property type="entry name" value="Ig-like_fold"/>
</dbReference>
<evidence type="ECO:0000313" key="4">
    <source>
        <dbReference type="EMBL" id="KAK5871915.1"/>
    </source>
</evidence>
<dbReference type="Gene3D" id="2.60.40.10">
    <property type="entry name" value="Immunoglobulins"/>
    <property type="match status" value="1"/>
</dbReference>